<accession>A0ABZ2USG2</accession>
<organism evidence="1 2">
    <name type="scientific">Okeanomitos corallinicola TIOX110</name>
    <dbReference type="NCBI Taxonomy" id="3133117"/>
    <lineage>
        <taxon>Bacteria</taxon>
        <taxon>Bacillati</taxon>
        <taxon>Cyanobacteriota</taxon>
        <taxon>Cyanophyceae</taxon>
        <taxon>Nostocales</taxon>
        <taxon>Aphanizomenonaceae</taxon>
        <taxon>Okeanomitos</taxon>
    </lineage>
</organism>
<dbReference type="EMBL" id="CP150886">
    <property type="protein sequence ID" value="WZB88047.1"/>
    <property type="molecule type" value="Genomic_DNA"/>
</dbReference>
<evidence type="ECO:0000313" key="2">
    <source>
        <dbReference type="Proteomes" id="UP001483337"/>
    </source>
</evidence>
<dbReference type="Proteomes" id="UP001483337">
    <property type="component" value="Chromosome"/>
</dbReference>
<reference evidence="1 2" key="1">
    <citation type="submission" date="2024-04" db="EMBL/GenBank/DDBJ databases">
        <title>Okeanomitos corallinicola gen. &amp; sp. nov. (Nostocales, Cyanobacteria), a new toxic marine heterocyst-forming cyanobacterium from a coral reef.</title>
        <authorList>
            <person name="Li H."/>
            <person name="Li R."/>
            <person name="Kang J."/>
            <person name="Hii K.S."/>
            <person name="Mohamed H.F."/>
            <person name="Xu X."/>
            <person name="Luo Z."/>
        </authorList>
    </citation>
    <scope>NUCLEOTIDE SEQUENCE [LARGE SCALE GENOMIC DNA]</scope>
    <source>
        <strain evidence="1 2">TIOX110</strain>
    </source>
</reference>
<protein>
    <submittedName>
        <fullName evidence="1">Uncharacterized protein</fullName>
    </submittedName>
</protein>
<proteinExistence type="predicted"/>
<gene>
    <name evidence="1" type="ORF">WJM97_22300</name>
</gene>
<name>A0ABZ2USG2_9CYAN</name>
<evidence type="ECO:0000313" key="1">
    <source>
        <dbReference type="EMBL" id="WZB88047.1"/>
    </source>
</evidence>
<keyword evidence="2" id="KW-1185">Reference proteome</keyword>
<sequence length="109" mass="12093">MSELTLIDLFPGAIETATEITIPKADLNITSPTITADKFIVATVSIALVRMTLEQFEANIDQRVYLSASGFDSFTFKNDGTNQIRHEVRQFSINLARPAPISTLNPEDY</sequence>
<dbReference type="RefSeq" id="WP_353930956.1">
    <property type="nucleotide sequence ID" value="NZ_CP150886.1"/>
</dbReference>